<dbReference type="InterPro" id="IPR013783">
    <property type="entry name" value="Ig-like_fold"/>
</dbReference>
<dbReference type="PANTHER" id="PTHR11860">
    <property type="entry name" value="POLYMERIC-IMMUNOGLOBULIN RECEPTOR"/>
    <property type="match status" value="1"/>
</dbReference>
<feature type="transmembrane region" description="Helical" evidence="5">
    <location>
        <begin position="334"/>
        <end position="353"/>
    </location>
</feature>
<protein>
    <submittedName>
        <fullName evidence="8">CMRF35-like molecule 9</fullName>
    </submittedName>
</protein>
<dbReference type="InterPro" id="IPR036179">
    <property type="entry name" value="Ig-like_dom_sf"/>
</dbReference>
<reference evidence="8" key="1">
    <citation type="submission" date="2025-08" db="UniProtKB">
        <authorList>
            <consortium name="RefSeq"/>
        </authorList>
    </citation>
    <scope>IDENTIFICATION</scope>
</reference>
<feature type="region of interest" description="Disordered" evidence="4">
    <location>
        <begin position="422"/>
        <end position="442"/>
    </location>
</feature>
<evidence type="ECO:0000256" key="5">
    <source>
        <dbReference type="SAM" id="Phobius"/>
    </source>
</evidence>
<dbReference type="InterPro" id="IPR003599">
    <property type="entry name" value="Ig_sub"/>
</dbReference>
<evidence type="ECO:0000256" key="3">
    <source>
        <dbReference type="ARBA" id="ARBA00023136"/>
    </source>
</evidence>
<dbReference type="GeneID" id="101991062"/>
<gene>
    <name evidence="8" type="primary">Cd300lg</name>
</gene>
<evidence type="ECO:0000313" key="8">
    <source>
        <dbReference type="RefSeq" id="XP_026645986.1"/>
    </source>
</evidence>
<dbReference type="InterPro" id="IPR007110">
    <property type="entry name" value="Ig-like_dom"/>
</dbReference>
<evidence type="ECO:0000259" key="6">
    <source>
        <dbReference type="PROSITE" id="PS50835"/>
    </source>
</evidence>
<keyword evidence="5" id="KW-1133">Transmembrane helix</keyword>
<sequence>MVPSPRPPPPRRAHPSAASSCAPDPPPDSRSFRKESGGQTASASSLKKRNPTGNWEGGIKGCGAAREEAGRTGCASAEQRRPSLFYFVVPAKTFKLESCLRVLSEESHAEALPAVFNICGPGQPVTVARRLCVSLRYHLVFAEFARRRFCWKLKPRVARRSGQLLASAPACPSPTMRPLVLLWSCLVLPGYEALKGPKEVSGFEGDSVSLQCSYEKKVRGRRKYWCRKGGLILSRCSDIVYSEQNQEVVRGRMSIRDRPRELSMTVTMRNLTVKDSGKYWCGIDRLGFDESFEVSLIVFPGSSRPVIWPLSITPKDSTTSRVLTSSVSIPIVRMMAPVWVLLSLLLATGLIAFGSHMLQWRKKAWLAVETQRNEKVYLPASPPGNNWVPEDAMINLAAPPECLSNPKASTVPFTETQYLGQATEEEAAPSLDAKEDEDAMAAPPLQVSAQELASEFISV</sequence>
<evidence type="ECO:0000313" key="7">
    <source>
        <dbReference type="Proteomes" id="UP000694915"/>
    </source>
</evidence>
<dbReference type="PANTHER" id="PTHR11860:SF62">
    <property type="entry name" value="CMRF35-LIKE MOLECULE 9"/>
    <property type="match status" value="1"/>
</dbReference>
<dbReference type="CDD" id="cd05716">
    <property type="entry name" value="IgV_pIgR_like"/>
    <property type="match status" value="1"/>
</dbReference>
<evidence type="ECO:0000256" key="4">
    <source>
        <dbReference type="SAM" id="MobiDB-lite"/>
    </source>
</evidence>
<organism evidence="7 8">
    <name type="scientific">Microtus ochrogaster</name>
    <name type="common">Prairie vole</name>
    <dbReference type="NCBI Taxonomy" id="79684"/>
    <lineage>
        <taxon>Eukaryota</taxon>
        <taxon>Metazoa</taxon>
        <taxon>Chordata</taxon>
        <taxon>Craniata</taxon>
        <taxon>Vertebrata</taxon>
        <taxon>Euteleostomi</taxon>
        <taxon>Mammalia</taxon>
        <taxon>Eutheria</taxon>
        <taxon>Euarchontoglires</taxon>
        <taxon>Glires</taxon>
        <taxon>Rodentia</taxon>
        <taxon>Myomorpha</taxon>
        <taxon>Muroidea</taxon>
        <taxon>Cricetidae</taxon>
        <taxon>Arvicolinae</taxon>
        <taxon>Microtus</taxon>
    </lineage>
</organism>
<accession>A0ABM1UVH4</accession>
<keyword evidence="2 5" id="KW-0812">Transmembrane</keyword>
<dbReference type="RefSeq" id="XP_026645986.1">
    <property type="nucleotide sequence ID" value="XM_026790185.1"/>
</dbReference>
<dbReference type="Pfam" id="PF07686">
    <property type="entry name" value="V-set"/>
    <property type="match status" value="1"/>
</dbReference>
<comment type="subcellular location">
    <subcellularLocation>
        <location evidence="1">Cell membrane</location>
        <topology evidence="1">Single-pass membrane protein</topology>
    </subcellularLocation>
</comment>
<feature type="domain" description="Ig-like" evidence="6">
    <location>
        <begin position="189"/>
        <end position="295"/>
    </location>
</feature>
<keyword evidence="7" id="KW-1185">Reference proteome</keyword>
<dbReference type="Proteomes" id="UP000694915">
    <property type="component" value="Unplaced"/>
</dbReference>
<evidence type="ECO:0000256" key="1">
    <source>
        <dbReference type="ARBA" id="ARBA00004162"/>
    </source>
</evidence>
<dbReference type="Gene3D" id="2.60.40.10">
    <property type="entry name" value="Immunoglobulins"/>
    <property type="match status" value="1"/>
</dbReference>
<dbReference type="SUPFAM" id="SSF48726">
    <property type="entry name" value="Immunoglobulin"/>
    <property type="match status" value="1"/>
</dbReference>
<dbReference type="PROSITE" id="PS50835">
    <property type="entry name" value="IG_LIKE"/>
    <property type="match status" value="1"/>
</dbReference>
<proteinExistence type="predicted"/>
<evidence type="ECO:0000256" key="2">
    <source>
        <dbReference type="ARBA" id="ARBA00022692"/>
    </source>
</evidence>
<dbReference type="SMART" id="SM00409">
    <property type="entry name" value="IG"/>
    <property type="match status" value="1"/>
</dbReference>
<feature type="region of interest" description="Disordered" evidence="4">
    <location>
        <begin position="1"/>
        <end position="59"/>
    </location>
</feature>
<keyword evidence="3 5" id="KW-0472">Membrane</keyword>
<name>A0ABM1UVH4_MICOH</name>
<dbReference type="InterPro" id="IPR050671">
    <property type="entry name" value="CD300_family_receptors"/>
</dbReference>
<dbReference type="InterPro" id="IPR013106">
    <property type="entry name" value="Ig_V-set"/>
</dbReference>